<gene>
    <name evidence="7" type="ORF">AAY24_15210</name>
</gene>
<keyword evidence="3" id="KW-0479">Metal-binding</keyword>
<dbReference type="CDD" id="cd07363">
    <property type="entry name" value="45_DOPA_Dioxygenase"/>
    <property type="match status" value="1"/>
</dbReference>
<name>A0A0F7K0P7_9GAMM</name>
<dbReference type="InterPro" id="IPR014436">
    <property type="entry name" value="Extradiol_dOase_DODA"/>
</dbReference>
<evidence type="ECO:0000313" key="7">
    <source>
        <dbReference type="EMBL" id="AKH21477.1"/>
    </source>
</evidence>
<dbReference type="GO" id="GO:0016702">
    <property type="term" value="F:oxidoreductase activity, acting on single donors with incorporation of molecular oxygen, incorporation of two atoms of oxygen"/>
    <property type="evidence" value="ECO:0007669"/>
    <property type="project" value="UniProtKB-ARBA"/>
</dbReference>
<proteinExistence type="inferred from homology"/>
<evidence type="ECO:0000313" key="8">
    <source>
        <dbReference type="Proteomes" id="UP000034410"/>
    </source>
</evidence>
<evidence type="ECO:0000256" key="1">
    <source>
        <dbReference type="ARBA" id="ARBA00001947"/>
    </source>
</evidence>
<dbReference type="RefSeq" id="WP_046860402.1">
    <property type="nucleotide sequence ID" value="NZ_CP011412.1"/>
</dbReference>
<organism evidence="7 8">
    <name type="scientific">Sedimenticola thiotaurini</name>
    <dbReference type="NCBI Taxonomy" id="1543721"/>
    <lineage>
        <taxon>Bacteria</taxon>
        <taxon>Pseudomonadati</taxon>
        <taxon>Pseudomonadota</taxon>
        <taxon>Gammaproteobacteria</taxon>
        <taxon>Chromatiales</taxon>
        <taxon>Sedimenticolaceae</taxon>
        <taxon>Sedimenticola</taxon>
    </lineage>
</organism>
<dbReference type="PATRIC" id="fig|1543721.4.peg.3131"/>
<keyword evidence="8" id="KW-1185">Reference proteome</keyword>
<keyword evidence="5" id="KW-0560">Oxidoreductase</keyword>
<protein>
    <recommendedName>
        <fullName evidence="6">Extradiol ring-cleavage dioxygenase class III enzyme subunit B domain-containing protein</fullName>
    </recommendedName>
</protein>
<keyword evidence="4" id="KW-0862">Zinc</keyword>
<evidence type="ECO:0000256" key="4">
    <source>
        <dbReference type="ARBA" id="ARBA00022833"/>
    </source>
</evidence>
<dbReference type="PANTHER" id="PTHR30096">
    <property type="entry name" value="4,5-DOPA DIOXYGENASE EXTRADIOL-LIKE PROTEIN"/>
    <property type="match status" value="1"/>
</dbReference>
<dbReference type="Gene3D" id="3.40.830.10">
    <property type="entry name" value="LigB-like"/>
    <property type="match status" value="1"/>
</dbReference>
<dbReference type="Proteomes" id="UP000034410">
    <property type="component" value="Chromosome"/>
</dbReference>
<comment type="cofactor">
    <cofactor evidence="1">
        <name>Zn(2+)</name>
        <dbReference type="ChEBI" id="CHEBI:29105"/>
    </cofactor>
</comment>
<evidence type="ECO:0000259" key="6">
    <source>
        <dbReference type="Pfam" id="PF02900"/>
    </source>
</evidence>
<dbReference type="Pfam" id="PF02900">
    <property type="entry name" value="LigB"/>
    <property type="match status" value="1"/>
</dbReference>
<dbReference type="OrthoDB" id="9790889at2"/>
<sequence>MATHYPSLFISHGAPDFILTRDPAIAALRMLGKRFPQPRAVVVISAHWIRQPIGVTSGETQPTIHDFSGFPDELYQLTYPAKGDPLLARQIVEAVTAGGMESTPVADRGLDHGSWIPLLLMYPEAAVPVIQVSLPSENLQASADLGAALMPLREQGVLIIGSGSSVHNLGALNREARIAPWASRFEDWLQTTVEGNRFDELLDAQQLAPEFGTAHPTPEHFAPLAAAWAAGNQTSPGQRFHHGFMYGNLGMSMFEFH</sequence>
<dbReference type="SUPFAM" id="SSF53213">
    <property type="entry name" value="LigB-like"/>
    <property type="match status" value="1"/>
</dbReference>
<evidence type="ECO:0000256" key="2">
    <source>
        <dbReference type="ARBA" id="ARBA00007581"/>
    </source>
</evidence>
<dbReference type="InterPro" id="IPR004183">
    <property type="entry name" value="Xdiol_dOase_suB"/>
</dbReference>
<dbReference type="GO" id="GO:0008270">
    <property type="term" value="F:zinc ion binding"/>
    <property type="evidence" value="ECO:0007669"/>
    <property type="project" value="InterPro"/>
</dbReference>
<dbReference type="PIRSF" id="PIRSF006157">
    <property type="entry name" value="Doxgns_DODA"/>
    <property type="match status" value="1"/>
</dbReference>
<dbReference type="EMBL" id="CP011412">
    <property type="protein sequence ID" value="AKH21477.1"/>
    <property type="molecule type" value="Genomic_DNA"/>
</dbReference>
<evidence type="ECO:0000256" key="3">
    <source>
        <dbReference type="ARBA" id="ARBA00022723"/>
    </source>
</evidence>
<feature type="domain" description="Extradiol ring-cleavage dioxygenase class III enzyme subunit B" evidence="6">
    <location>
        <begin position="3"/>
        <end position="242"/>
    </location>
</feature>
<comment type="similarity">
    <text evidence="2">Belongs to the DODA-type extradiol aromatic ring-opening dioxygenase family.</text>
</comment>
<dbReference type="KEGG" id="seds:AAY24_15210"/>
<reference evidence="7 8" key="1">
    <citation type="journal article" date="2015" name="Genome Announc.">
        <title>Complete Genome Sequence of Sedimenticola thiotaurini Strain SIP-G1, a Polyphosphate- and Polyhydroxyalkanoate-Accumulating Sulfur-Oxidizing Gammaproteobacterium Isolated from Salt Marsh Sediments.</title>
        <authorList>
            <person name="Flood B.E."/>
            <person name="Jones D.S."/>
            <person name="Bailey J.V."/>
        </authorList>
    </citation>
    <scope>NUCLEOTIDE SEQUENCE [LARGE SCALE GENOMIC DNA]</scope>
    <source>
        <strain evidence="7 8">SIP-G1</strain>
    </source>
</reference>
<dbReference type="AlphaFoldDB" id="A0A0F7K0P7"/>
<dbReference type="PANTHER" id="PTHR30096:SF0">
    <property type="entry name" value="4,5-DOPA DIOXYGENASE EXTRADIOL-LIKE PROTEIN"/>
    <property type="match status" value="1"/>
</dbReference>
<accession>A0A0F7K0P7</accession>
<dbReference type="GO" id="GO:0008198">
    <property type="term" value="F:ferrous iron binding"/>
    <property type="evidence" value="ECO:0007669"/>
    <property type="project" value="InterPro"/>
</dbReference>
<evidence type="ECO:0000256" key="5">
    <source>
        <dbReference type="ARBA" id="ARBA00023002"/>
    </source>
</evidence>